<name>A0AAN7U1Q0_9MYCE</name>
<accession>A0AAN7U1Q0</accession>
<keyword evidence="1" id="KW-0472">Membrane</keyword>
<sequence>MGKFLTNYYKKIFNSPHNFDDISSKKTKNFLMLLCFLGLILWIIIIIIAVKDSLSRLTFMTNEIENEITIPSMGLGVVNNISQFAINQVNSDVISSDIDFSNGSYCLDYNDPLNKICKNNDKFPFLSSKSSPLVIRVLNFNLTFEKQYFNLDVGQKVLKKNSSVDMVTDSLIFIDFNGYSFNLYSPIDFQIMVKKTKRIDRYQNEYVNFIPSVIGSGRKTLHCTYYPDTNYSYRDCLTTSISVIYESNIVSVYREETNLQLFKRILKDIFSIGKLVLTIMSLIIIYYQRKFLFTEQTARFDNSIRDAVLYHFNIHELNPADDEEKPPGCFGRLLNSISSKIKKIFCCCGCCGCCETQQPVKLSREQKIQKETKGSNNPFFRLFQGIPNMDSHSFSLGIISNIKWGIVVVVVIIYGVFIGIQDWNNRLIILKLDALDQLEVPDVNFVSGYDNFLMEYQEYLPSGQSKQCKIDETLQEVVNCTYSLANEFNYPNSTLSFSSNQYDIFSNVSINNGTVLLKDNQYYRLTFKTRIAIWDPFPSFDHSTLTMNINGLDYNLRTFSNNTVQLEKSVYHYSNGTSIISYNPKIFQSLNQMEYIGKSVTPNYTLYDCSAIITFFYSSTNVKHIFIEGNRDLGLRVLSDIGAFYSPVSIFITLFFSYLVVRFANKDPTTHVEPSVREAILYHMKYFDRYSKKFKKEATVKK</sequence>
<dbReference type="Proteomes" id="UP001344447">
    <property type="component" value="Unassembled WGS sequence"/>
</dbReference>
<protein>
    <submittedName>
        <fullName evidence="2">Uncharacterized protein</fullName>
    </submittedName>
</protein>
<organism evidence="2 3">
    <name type="scientific">Dictyostelium firmibasis</name>
    <dbReference type="NCBI Taxonomy" id="79012"/>
    <lineage>
        <taxon>Eukaryota</taxon>
        <taxon>Amoebozoa</taxon>
        <taxon>Evosea</taxon>
        <taxon>Eumycetozoa</taxon>
        <taxon>Dictyostelia</taxon>
        <taxon>Dictyosteliales</taxon>
        <taxon>Dictyosteliaceae</taxon>
        <taxon>Dictyostelium</taxon>
    </lineage>
</organism>
<feature type="transmembrane region" description="Helical" evidence="1">
    <location>
        <begin position="641"/>
        <end position="661"/>
    </location>
</feature>
<comment type="caution">
    <text evidence="2">The sequence shown here is derived from an EMBL/GenBank/DDBJ whole genome shotgun (WGS) entry which is preliminary data.</text>
</comment>
<evidence type="ECO:0000313" key="3">
    <source>
        <dbReference type="Proteomes" id="UP001344447"/>
    </source>
</evidence>
<keyword evidence="1" id="KW-1133">Transmembrane helix</keyword>
<evidence type="ECO:0000313" key="2">
    <source>
        <dbReference type="EMBL" id="KAK5579625.1"/>
    </source>
</evidence>
<feature type="transmembrane region" description="Helical" evidence="1">
    <location>
        <begin position="30"/>
        <end position="50"/>
    </location>
</feature>
<feature type="transmembrane region" description="Helical" evidence="1">
    <location>
        <begin position="402"/>
        <end position="420"/>
    </location>
</feature>
<reference evidence="2 3" key="1">
    <citation type="submission" date="2023-11" db="EMBL/GenBank/DDBJ databases">
        <title>Dfirmibasis_genome.</title>
        <authorList>
            <person name="Edelbroek B."/>
            <person name="Kjellin J."/>
            <person name="Jerlstrom-Hultqvist J."/>
            <person name="Soderbom F."/>
        </authorList>
    </citation>
    <scope>NUCLEOTIDE SEQUENCE [LARGE SCALE GENOMIC DNA]</scope>
    <source>
        <strain evidence="2 3">TNS-C-14</strain>
    </source>
</reference>
<dbReference type="EMBL" id="JAVFKY010000003">
    <property type="protein sequence ID" value="KAK5579625.1"/>
    <property type="molecule type" value="Genomic_DNA"/>
</dbReference>
<gene>
    <name evidence="2" type="ORF">RB653_009310</name>
</gene>
<evidence type="ECO:0000256" key="1">
    <source>
        <dbReference type="SAM" id="Phobius"/>
    </source>
</evidence>
<keyword evidence="3" id="KW-1185">Reference proteome</keyword>
<keyword evidence="1" id="KW-0812">Transmembrane</keyword>
<proteinExistence type="predicted"/>
<dbReference type="AlphaFoldDB" id="A0AAN7U1Q0"/>
<feature type="transmembrane region" description="Helical" evidence="1">
    <location>
        <begin position="269"/>
        <end position="287"/>
    </location>
</feature>